<dbReference type="AlphaFoldDB" id="A0A4V5UTP0"/>
<dbReference type="Proteomes" id="UP000305848">
    <property type="component" value="Unassembled WGS sequence"/>
</dbReference>
<dbReference type="InterPro" id="IPR054363">
    <property type="entry name" value="GH95_cat"/>
</dbReference>
<dbReference type="InterPro" id="IPR027414">
    <property type="entry name" value="GH95_N_dom"/>
</dbReference>
<gene>
    <name evidence="4" type="ORF">FC093_18835</name>
</gene>
<evidence type="ECO:0000313" key="5">
    <source>
        <dbReference type="Proteomes" id="UP000305848"/>
    </source>
</evidence>
<dbReference type="PANTHER" id="PTHR31084">
    <property type="entry name" value="ALPHA-L-FUCOSIDASE 2"/>
    <property type="match status" value="1"/>
</dbReference>
<dbReference type="SUPFAM" id="SSF49785">
    <property type="entry name" value="Galactose-binding domain-like"/>
    <property type="match status" value="1"/>
</dbReference>
<evidence type="ECO:0000313" key="4">
    <source>
        <dbReference type="EMBL" id="TKK65813.1"/>
    </source>
</evidence>
<dbReference type="Gene3D" id="1.50.10.10">
    <property type="match status" value="1"/>
</dbReference>
<feature type="domain" description="Alpha fucosidase A-like C-terminal" evidence="2">
    <location>
        <begin position="858"/>
        <end position="921"/>
    </location>
</feature>
<keyword evidence="5" id="KW-1185">Reference proteome</keyword>
<keyword evidence="4" id="KW-0378">Hydrolase</keyword>
<dbReference type="InterPro" id="IPR012341">
    <property type="entry name" value="6hp_glycosidase-like_sf"/>
</dbReference>
<dbReference type="GO" id="GO:0005975">
    <property type="term" value="P:carbohydrate metabolic process"/>
    <property type="evidence" value="ECO:0007669"/>
    <property type="project" value="InterPro"/>
</dbReference>
<name>A0A4V5UTP0_9BACT</name>
<dbReference type="Pfam" id="PF22124">
    <property type="entry name" value="Glyco_hydro_95_cat"/>
    <property type="match status" value="1"/>
</dbReference>
<comment type="caution">
    <text evidence="4">The sequence shown here is derived from an EMBL/GenBank/DDBJ whole genome shotgun (WGS) entry which is preliminary data.</text>
</comment>
<dbReference type="Gene3D" id="2.60.120.260">
    <property type="entry name" value="Galactose-binding domain-like"/>
    <property type="match status" value="1"/>
</dbReference>
<accession>A0A4V5UTP0</accession>
<dbReference type="GO" id="GO:0004560">
    <property type="term" value="F:alpha-L-fucosidase activity"/>
    <property type="evidence" value="ECO:0007669"/>
    <property type="project" value="TreeGrafter"/>
</dbReference>
<dbReference type="PANTHER" id="PTHR31084:SF0">
    <property type="entry name" value="ALPHA-L-FUCOSIDASE 2"/>
    <property type="match status" value="1"/>
</dbReference>
<dbReference type="SUPFAM" id="SSF48208">
    <property type="entry name" value="Six-hairpin glycosidases"/>
    <property type="match status" value="1"/>
</dbReference>
<dbReference type="EMBL" id="SZQL01000018">
    <property type="protein sequence ID" value="TKK65813.1"/>
    <property type="molecule type" value="Genomic_DNA"/>
</dbReference>
<dbReference type="Pfam" id="PF14498">
    <property type="entry name" value="Glyco_hyd_65N_2"/>
    <property type="match status" value="2"/>
</dbReference>
<sequence>MIDLKKLLYHIIFILVITSVGHAQQSLLLWYDKPAAAWTDALPLGNGSLGAMVYGGVQEDHIQFNEETLWSDGPRDYNRKDAYQYLQPIRTLLVEDKQAEAEELAQEHFMGMKSNEVEYPFKKQQWLNKVRSDTVYALPLFNDAKWLVAKVPTRDGWEKEGLAGLDGAVWFRTTFDVSNEFNNEELIINLGKVRDIDYTYINGKLVGVDSGANTVREYHFNSSLLQKGKNTIAVQILNFGDKGGFADKSIKPGYFTIRAAHHPAQKISINNNWKYFIQDRTPPELPAYNASYLAFADVFFKWKLNGPTTAYKRILNLDSALQTVTFTNNNIHYKRTYFISYPQQAMVMHCIADAKKAINLEAVFSTLHPNYTLKKINDTTLGIYLQPVHGALKATAFLSAHAINGNTHVTDSSIVVGNADVVTFYLVAATSFKNYHDISGNPEDSCLRRLSALNRLSYATIKAQHIKDYQSLFNTFSVSFGKPNNLLPTNQRLIQFKNNQDVSLLALYMQYARYLLISSSRKGTQPANLQGIWNDELTPPWGSKYTTNINLEMNYWSAETLNLSSCLQPLFSLINDVSTTGEETARNYYGISNAWVLHHNTDIWRGTVPVNASNHGIWVGGSGWLCLPLWQHFLFTADTAFLRNEAYPIMKKAANFYKHFLVKDSATGWLISSPSNSPENGGLVAGPTMDHQIIRQLYKDCIMAAAILHTDSLFAYSLAQQYKKIAPNQIGKFGQLQEWLQDVDDTANHHRHVSFLWGVYPGSDITPKDSALMQAAKQSLLYRGDSGTGWSLAWKINLWARLKDGEHAFQLVNDLLTPAIQNGKESGGTYNNLFDAHPPFQIDGNFGGAAGIANMLVQSDMNKIELLPALPTKIPHGNVSGICAVSDFKLSFSWKDGSLQQVTVTSLSGLPCRLRYKQYVTDFLTTKNGVYHFDGKLNIL</sequence>
<evidence type="ECO:0000259" key="1">
    <source>
        <dbReference type="Pfam" id="PF14498"/>
    </source>
</evidence>
<dbReference type="Gene3D" id="2.70.98.50">
    <property type="entry name" value="putative glycoside hydrolase family protein from bacillus halodurans"/>
    <property type="match status" value="1"/>
</dbReference>
<evidence type="ECO:0000259" key="3">
    <source>
        <dbReference type="Pfam" id="PF22124"/>
    </source>
</evidence>
<dbReference type="OrthoDB" id="9768507at2"/>
<feature type="domain" description="Glycosyl hydrolase family 95 catalytic" evidence="3">
    <location>
        <begin position="457"/>
        <end position="856"/>
    </location>
</feature>
<dbReference type="InterPro" id="IPR049053">
    <property type="entry name" value="AFCA-like_C"/>
</dbReference>
<proteinExistence type="predicted"/>
<organism evidence="4 5">
    <name type="scientific">Ilyomonas limi</name>
    <dbReference type="NCBI Taxonomy" id="2575867"/>
    <lineage>
        <taxon>Bacteria</taxon>
        <taxon>Pseudomonadati</taxon>
        <taxon>Bacteroidota</taxon>
        <taxon>Chitinophagia</taxon>
        <taxon>Chitinophagales</taxon>
        <taxon>Chitinophagaceae</taxon>
        <taxon>Ilyomonas</taxon>
    </lineage>
</organism>
<dbReference type="InterPro" id="IPR008979">
    <property type="entry name" value="Galactose-bd-like_sf"/>
</dbReference>
<dbReference type="Pfam" id="PF21307">
    <property type="entry name" value="Glyco_hydro_95_C"/>
    <property type="match status" value="1"/>
</dbReference>
<protein>
    <submittedName>
        <fullName evidence="4">Glycoside hydrolase family 95 protein</fullName>
    </submittedName>
</protein>
<evidence type="ECO:0000259" key="2">
    <source>
        <dbReference type="Pfam" id="PF21307"/>
    </source>
</evidence>
<dbReference type="InterPro" id="IPR008928">
    <property type="entry name" value="6-hairpin_glycosidase_sf"/>
</dbReference>
<feature type="domain" description="Glycosyl hydrolase family 95 N-terminal" evidence="1">
    <location>
        <begin position="289"/>
        <end position="435"/>
    </location>
</feature>
<reference evidence="4 5" key="1">
    <citation type="submission" date="2019-05" db="EMBL/GenBank/DDBJ databases">
        <title>Panacibacter sp. strain 17mud1-8 Genome sequencing and assembly.</title>
        <authorList>
            <person name="Chhetri G."/>
        </authorList>
    </citation>
    <scope>NUCLEOTIDE SEQUENCE [LARGE SCALE GENOMIC DNA]</scope>
    <source>
        <strain evidence="4 5">17mud1-8</strain>
    </source>
</reference>
<feature type="domain" description="Glycosyl hydrolase family 95 N-terminal" evidence="1">
    <location>
        <begin position="29"/>
        <end position="114"/>
    </location>
</feature>